<dbReference type="PROSITE" id="PS50089">
    <property type="entry name" value="ZF_RING_2"/>
    <property type="match status" value="1"/>
</dbReference>
<keyword evidence="2 4" id="KW-0863">Zinc-finger</keyword>
<dbReference type="InterPro" id="IPR013083">
    <property type="entry name" value="Znf_RING/FYVE/PHD"/>
</dbReference>
<sequence>TMQFQLMNSGFMNTVDDIEDDDLLVVIDDSEPGSAPLATGRQQSHSPNASMNDALARIRQMEEDERLARQLQEEMDREEALAVLNGSSNSPEIVADLEEVARIAVADSQQRRPRIGLAQGPGARRAVPQGAIRAARIRRQPVDETFVVPNVELVDLVDSVGPSTTGRRRLMAGSTARRTALAFPFILGGQAPRRRPAAAPVGLGGRSLEAQRLRALVSQLVSNMDDSLNQSYETMLDLVERIGEVQKDGLSKEEIGRLPTVIFRAKEATDDTTCIVCMTDYKNQEKLRLLPCKHRFHKNCIDRWLANKHNCPICRADAHAPVNDVVDHNEASSSSSSSLN</sequence>
<dbReference type="GO" id="GO:0061630">
    <property type="term" value="F:ubiquitin protein ligase activity"/>
    <property type="evidence" value="ECO:0007669"/>
    <property type="project" value="TreeGrafter"/>
</dbReference>
<keyword evidence="3" id="KW-0862">Zinc</keyword>
<keyword evidence="1" id="KW-0479">Metal-binding</keyword>
<dbReference type="Pfam" id="PF13639">
    <property type="entry name" value="zf-RING_2"/>
    <property type="match status" value="1"/>
</dbReference>
<evidence type="ECO:0000256" key="3">
    <source>
        <dbReference type="ARBA" id="ARBA00022833"/>
    </source>
</evidence>
<dbReference type="SMART" id="SM00184">
    <property type="entry name" value="RING"/>
    <property type="match status" value="1"/>
</dbReference>
<proteinExistence type="predicted"/>
<dbReference type="WBParaSite" id="PSAMB.scaffold7141size8153.g29657.t1">
    <property type="protein sequence ID" value="PSAMB.scaffold7141size8153.g29657.t1"/>
    <property type="gene ID" value="PSAMB.scaffold7141size8153.g29657"/>
</dbReference>
<evidence type="ECO:0000259" key="6">
    <source>
        <dbReference type="PROSITE" id="PS50089"/>
    </source>
</evidence>
<dbReference type="InterPro" id="IPR001841">
    <property type="entry name" value="Znf_RING"/>
</dbReference>
<dbReference type="PANTHER" id="PTHR45931">
    <property type="entry name" value="SI:CH211-59O9.10"/>
    <property type="match status" value="1"/>
</dbReference>
<dbReference type="PANTHER" id="PTHR45931:SF16">
    <property type="entry name" value="RING_U-BOX SUPERFAMILY PROTEIN"/>
    <property type="match status" value="1"/>
</dbReference>
<reference evidence="8" key="1">
    <citation type="submission" date="2022-11" db="UniProtKB">
        <authorList>
            <consortium name="WormBaseParasite"/>
        </authorList>
    </citation>
    <scope>IDENTIFICATION</scope>
</reference>
<name>A0A914XDC9_9BILA</name>
<evidence type="ECO:0000313" key="7">
    <source>
        <dbReference type="Proteomes" id="UP000887566"/>
    </source>
</evidence>
<feature type="region of interest" description="Disordered" evidence="5">
    <location>
        <begin position="29"/>
        <end position="49"/>
    </location>
</feature>
<dbReference type="Gene3D" id="3.30.40.10">
    <property type="entry name" value="Zinc/RING finger domain, C3HC4 (zinc finger)"/>
    <property type="match status" value="1"/>
</dbReference>
<dbReference type="GO" id="GO:0005634">
    <property type="term" value="C:nucleus"/>
    <property type="evidence" value="ECO:0007669"/>
    <property type="project" value="TreeGrafter"/>
</dbReference>
<dbReference type="GO" id="GO:0006511">
    <property type="term" value="P:ubiquitin-dependent protein catabolic process"/>
    <property type="evidence" value="ECO:0007669"/>
    <property type="project" value="TreeGrafter"/>
</dbReference>
<dbReference type="SUPFAM" id="SSF57850">
    <property type="entry name" value="RING/U-box"/>
    <property type="match status" value="1"/>
</dbReference>
<evidence type="ECO:0000256" key="4">
    <source>
        <dbReference type="PROSITE-ProRule" id="PRU00175"/>
    </source>
</evidence>
<accession>A0A914XDC9</accession>
<evidence type="ECO:0000256" key="5">
    <source>
        <dbReference type="SAM" id="MobiDB-lite"/>
    </source>
</evidence>
<keyword evidence="7" id="KW-1185">Reference proteome</keyword>
<evidence type="ECO:0000313" key="8">
    <source>
        <dbReference type="WBParaSite" id="PSAMB.scaffold7141size8153.g29657.t1"/>
    </source>
</evidence>
<feature type="domain" description="RING-type" evidence="6">
    <location>
        <begin position="274"/>
        <end position="315"/>
    </location>
</feature>
<dbReference type="GO" id="GO:0008270">
    <property type="term" value="F:zinc ion binding"/>
    <property type="evidence" value="ECO:0007669"/>
    <property type="project" value="UniProtKB-KW"/>
</dbReference>
<protein>
    <submittedName>
        <fullName evidence="8">RING-type domain-containing protein</fullName>
    </submittedName>
</protein>
<evidence type="ECO:0000256" key="2">
    <source>
        <dbReference type="ARBA" id="ARBA00022771"/>
    </source>
</evidence>
<dbReference type="Proteomes" id="UP000887566">
    <property type="component" value="Unplaced"/>
</dbReference>
<dbReference type="InterPro" id="IPR051834">
    <property type="entry name" value="RING_finger_E3_ligase"/>
</dbReference>
<organism evidence="7 8">
    <name type="scientific">Plectus sambesii</name>
    <dbReference type="NCBI Taxonomy" id="2011161"/>
    <lineage>
        <taxon>Eukaryota</taxon>
        <taxon>Metazoa</taxon>
        <taxon>Ecdysozoa</taxon>
        <taxon>Nematoda</taxon>
        <taxon>Chromadorea</taxon>
        <taxon>Plectida</taxon>
        <taxon>Plectina</taxon>
        <taxon>Plectoidea</taxon>
        <taxon>Plectidae</taxon>
        <taxon>Plectus</taxon>
    </lineage>
</organism>
<dbReference type="AlphaFoldDB" id="A0A914XDC9"/>
<evidence type="ECO:0000256" key="1">
    <source>
        <dbReference type="ARBA" id="ARBA00022723"/>
    </source>
</evidence>
<feature type="compositionally biased region" description="Polar residues" evidence="5">
    <location>
        <begin position="40"/>
        <end position="49"/>
    </location>
</feature>